<sequence length="304" mass="33742">MRKKVLITGGTGVIGKRLTELLLEKNYDVAYLSRKKKAIKFVQVFEWDVAKGYIEENALENTDFLIHLAGAGVADERWTEERKKIIVSSRTDSILLIAQKIKEKNIKPTAFISASGSSYYGEDSGDVRNTEDSPAGNDFLSHVTIEWEKAADAVAKLGIRTVKLRTGIVLSMDGGAIPKMASPARLGFGAPLGSGKQWVPWIHIDDICRMYIHAMENDSWNDTYNAVANPPVTNKELTKQICIALGKPQWLPNVPAFALRMAFGEMANVVLGSSYLVNKRIAEETGFQYKYPDLPEALKEVFSK</sequence>
<gene>
    <name evidence="4" type="ORF">FEM55_22430</name>
</gene>
<dbReference type="InterPro" id="IPR036291">
    <property type="entry name" value="NAD(P)-bd_dom_sf"/>
</dbReference>
<organism evidence="4 5">
    <name type="scientific">Dyadobacter sediminis</name>
    <dbReference type="NCBI Taxonomy" id="1493691"/>
    <lineage>
        <taxon>Bacteria</taxon>
        <taxon>Pseudomonadati</taxon>
        <taxon>Bacteroidota</taxon>
        <taxon>Cytophagia</taxon>
        <taxon>Cytophagales</taxon>
        <taxon>Spirosomataceae</taxon>
        <taxon>Dyadobacter</taxon>
    </lineage>
</organism>
<feature type="domain" description="NAD-dependent epimerase/dehydratase" evidence="2">
    <location>
        <begin position="5"/>
        <end position="225"/>
    </location>
</feature>
<proteinExistence type="inferred from homology"/>
<feature type="domain" description="DUF1731" evidence="3">
    <location>
        <begin position="254"/>
        <end position="300"/>
    </location>
</feature>
<dbReference type="SUPFAM" id="SSF51735">
    <property type="entry name" value="NAD(P)-binding Rossmann-fold domains"/>
    <property type="match status" value="1"/>
</dbReference>
<dbReference type="OrthoDB" id="9801773at2"/>
<evidence type="ECO:0000313" key="5">
    <source>
        <dbReference type="Proteomes" id="UP000309788"/>
    </source>
</evidence>
<name>A0A5R9K6V1_9BACT</name>
<keyword evidence="5" id="KW-1185">Reference proteome</keyword>
<reference evidence="4 5" key="1">
    <citation type="submission" date="2019-05" db="EMBL/GenBank/DDBJ databases">
        <authorList>
            <person name="Qu J.-H."/>
        </authorList>
    </citation>
    <scope>NUCLEOTIDE SEQUENCE [LARGE SCALE GENOMIC DNA]</scope>
    <source>
        <strain evidence="4 5">Z12</strain>
    </source>
</reference>
<evidence type="ECO:0000259" key="2">
    <source>
        <dbReference type="Pfam" id="PF01370"/>
    </source>
</evidence>
<evidence type="ECO:0000259" key="3">
    <source>
        <dbReference type="Pfam" id="PF08338"/>
    </source>
</evidence>
<dbReference type="Pfam" id="PF08338">
    <property type="entry name" value="DUF1731"/>
    <property type="match status" value="1"/>
</dbReference>
<evidence type="ECO:0000256" key="1">
    <source>
        <dbReference type="ARBA" id="ARBA00009353"/>
    </source>
</evidence>
<dbReference type="InterPro" id="IPR013549">
    <property type="entry name" value="DUF1731"/>
</dbReference>
<dbReference type="InterPro" id="IPR001509">
    <property type="entry name" value="Epimerase_deHydtase"/>
</dbReference>
<dbReference type="PANTHER" id="PTHR11092:SF0">
    <property type="entry name" value="EPIMERASE FAMILY PROTEIN SDR39U1"/>
    <property type="match status" value="1"/>
</dbReference>
<protein>
    <submittedName>
        <fullName evidence="4">TIGR01777 family protein</fullName>
    </submittedName>
</protein>
<comment type="caution">
    <text evidence="4">The sequence shown here is derived from an EMBL/GenBank/DDBJ whole genome shotgun (WGS) entry which is preliminary data.</text>
</comment>
<dbReference type="RefSeq" id="WP_138283558.1">
    <property type="nucleotide sequence ID" value="NZ_BMGE01000004.1"/>
</dbReference>
<dbReference type="InterPro" id="IPR010099">
    <property type="entry name" value="SDR39U1"/>
</dbReference>
<dbReference type="Gene3D" id="3.40.50.720">
    <property type="entry name" value="NAD(P)-binding Rossmann-like Domain"/>
    <property type="match status" value="1"/>
</dbReference>
<evidence type="ECO:0000313" key="4">
    <source>
        <dbReference type="EMBL" id="TLU89498.1"/>
    </source>
</evidence>
<dbReference type="NCBIfam" id="TIGR01777">
    <property type="entry name" value="yfcH"/>
    <property type="match status" value="1"/>
</dbReference>
<dbReference type="Proteomes" id="UP000309788">
    <property type="component" value="Unassembled WGS sequence"/>
</dbReference>
<dbReference type="AlphaFoldDB" id="A0A5R9K6V1"/>
<comment type="similarity">
    <text evidence="1">Belongs to the NAD(P)-dependent epimerase/dehydratase family. SDR39U1 subfamily.</text>
</comment>
<accession>A0A5R9K6V1</accession>
<dbReference type="PANTHER" id="PTHR11092">
    <property type="entry name" value="SUGAR NUCLEOTIDE EPIMERASE RELATED"/>
    <property type="match status" value="1"/>
</dbReference>
<dbReference type="Pfam" id="PF01370">
    <property type="entry name" value="Epimerase"/>
    <property type="match status" value="1"/>
</dbReference>
<dbReference type="EMBL" id="VCEI01000030">
    <property type="protein sequence ID" value="TLU89498.1"/>
    <property type="molecule type" value="Genomic_DNA"/>
</dbReference>